<keyword evidence="5" id="KW-1185">Reference proteome</keyword>
<gene>
    <name evidence="4" type="ordered locus">CLOST_2287</name>
</gene>
<evidence type="ECO:0000313" key="5">
    <source>
        <dbReference type="Proteomes" id="UP000007041"/>
    </source>
</evidence>
<organism evidence="4 5">
    <name type="scientific">Acetoanaerobium sticklandii (strain ATCC 12662 / DSM 519 / JCM 1433 / CCUG 9281 / NCIMB 10654 / HF)</name>
    <name type="common">Clostridium sticklandii</name>
    <dbReference type="NCBI Taxonomy" id="499177"/>
    <lineage>
        <taxon>Bacteria</taxon>
        <taxon>Bacillati</taxon>
        <taxon>Bacillota</taxon>
        <taxon>Clostridia</taxon>
        <taxon>Peptostreptococcales</taxon>
        <taxon>Filifactoraceae</taxon>
        <taxon>Acetoanaerobium</taxon>
    </lineage>
</organism>
<dbReference type="SMART" id="SM00341">
    <property type="entry name" value="HRDC"/>
    <property type="match status" value="1"/>
</dbReference>
<dbReference type="Pfam" id="PF00570">
    <property type="entry name" value="HRDC"/>
    <property type="match status" value="1"/>
</dbReference>
<dbReference type="GO" id="GO:0000166">
    <property type="term" value="F:nucleotide binding"/>
    <property type="evidence" value="ECO:0007669"/>
    <property type="project" value="InterPro"/>
</dbReference>
<proteinExistence type="predicted"/>
<evidence type="ECO:0000259" key="3">
    <source>
        <dbReference type="PROSITE" id="PS50967"/>
    </source>
</evidence>
<name>E3PUG6_ACESD</name>
<dbReference type="InterPro" id="IPR011528">
    <property type="entry name" value="NERD"/>
</dbReference>
<dbReference type="AlphaFoldDB" id="E3PUG6"/>
<dbReference type="GO" id="GO:0003676">
    <property type="term" value="F:nucleic acid binding"/>
    <property type="evidence" value="ECO:0007669"/>
    <property type="project" value="InterPro"/>
</dbReference>
<evidence type="ECO:0000256" key="1">
    <source>
        <dbReference type="SAM" id="Coils"/>
    </source>
</evidence>
<dbReference type="Pfam" id="PF08378">
    <property type="entry name" value="NERD"/>
    <property type="match status" value="1"/>
</dbReference>
<dbReference type="Gene3D" id="1.10.150.80">
    <property type="entry name" value="HRDC domain"/>
    <property type="match status" value="1"/>
</dbReference>
<dbReference type="HOGENOM" id="CLU_051306_0_0_9"/>
<feature type="domain" description="NERD" evidence="2">
    <location>
        <begin position="51"/>
        <end position="169"/>
    </location>
</feature>
<dbReference type="BioCyc" id="CSTI499177:GJE9-2356-MONOMER"/>
<dbReference type="STRING" id="1511.CLOST_2287"/>
<dbReference type="Proteomes" id="UP000007041">
    <property type="component" value="Chromosome"/>
</dbReference>
<dbReference type="PROSITE" id="PS50965">
    <property type="entry name" value="NERD"/>
    <property type="match status" value="1"/>
</dbReference>
<dbReference type="eggNOG" id="COG0514">
    <property type="taxonomic scope" value="Bacteria"/>
</dbReference>
<dbReference type="InterPro" id="IPR044876">
    <property type="entry name" value="HRDC_dom_sf"/>
</dbReference>
<feature type="coiled-coil region" evidence="1">
    <location>
        <begin position="308"/>
        <end position="335"/>
    </location>
</feature>
<reference evidence="5" key="1">
    <citation type="journal article" date="2010" name="BMC Genomics">
        <title>Clostridium sticklandii, a specialist in amino acid degradation:revisiting its metabolism through its genome sequence.</title>
        <authorList>
            <person name="Fonknechten N."/>
            <person name="Chaussonnerie S."/>
            <person name="Tricot S."/>
            <person name="Lajus A."/>
            <person name="Andreesen J.R."/>
            <person name="Perchat N."/>
            <person name="Pelletier E."/>
            <person name="Gouyvenoux M."/>
            <person name="Barbe V."/>
            <person name="Salanoubat M."/>
            <person name="Le Paslier D."/>
            <person name="Weissenbach J."/>
            <person name="Cohen G.N."/>
            <person name="Kreimeyer A."/>
        </authorList>
    </citation>
    <scope>NUCLEOTIDE SEQUENCE [LARGE SCALE GENOMIC DNA]</scope>
    <source>
        <strain evidence="5">ATCC 12662 / DSM 519 / JCM 1433 / CCUG 9281 / NCIMB 10654 / HF</strain>
    </source>
</reference>
<evidence type="ECO:0000259" key="2">
    <source>
        <dbReference type="PROSITE" id="PS50965"/>
    </source>
</evidence>
<protein>
    <submittedName>
        <fullName evidence="4">Putative HRDC domain protein</fullName>
    </submittedName>
</protein>
<accession>E3PUG6</accession>
<sequence length="388" mass="44892">MINLFNRMDKVEFLRKSNEASDYIEKLKLLENKASGDIKSKIEKEIKICTWGMLGEKNIAFELRNSGIPMYVLHDVNIEIEDLTAQIDYIVVTRKLNFIIECKNLIGDIEIDNNGNFLRKYTFKGKQIKEGIYSPITQNQRHLEVLKKVKKSSNNSNIISRMAIDKFFDQYHKSIVVLSNPKTILNAKYAKKDVKDKVIRADQLNAYIKNKMSESKEASSNDKELLERAERFLKLHNQSKSSFEKRYQEFASAVGVDYAQNFGIDNITKDTSINKSANSAYLSNSGYNNFFDNAVEENLNDIEPKQELENKTIDIDKLRAELKEMRLKTSRKENIKPYFIFNDKQMDDLIDKYPKSKEALVKVSGFGEKKAEKYGEEILSILAKFDCN</sequence>
<dbReference type="KEGG" id="cst:CLOST_2287"/>
<dbReference type="InterPro" id="IPR002121">
    <property type="entry name" value="HRDC_dom"/>
</dbReference>
<dbReference type="EMBL" id="FP565809">
    <property type="protein sequence ID" value="CBH22404.1"/>
    <property type="molecule type" value="Genomic_DNA"/>
</dbReference>
<keyword evidence="1" id="KW-0175">Coiled coil</keyword>
<evidence type="ECO:0000313" key="4">
    <source>
        <dbReference type="EMBL" id="CBH22404.1"/>
    </source>
</evidence>
<dbReference type="SUPFAM" id="SSF47819">
    <property type="entry name" value="HRDC-like"/>
    <property type="match status" value="1"/>
</dbReference>
<dbReference type="PROSITE" id="PS50967">
    <property type="entry name" value="HRDC"/>
    <property type="match status" value="1"/>
</dbReference>
<feature type="domain" description="HRDC" evidence="3">
    <location>
        <begin position="312"/>
        <end position="388"/>
    </location>
</feature>
<dbReference type="InterPro" id="IPR010997">
    <property type="entry name" value="HRDC-like_sf"/>
</dbReference>